<feature type="modified residue" description="N6-carboxylysine" evidence="5">
    <location>
        <position position="149"/>
    </location>
</feature>
<evidence type="ECO:0000256" key="5">
    <source>
        <dbReference type="PIRSR" id="PIRSR611778-50"/>
    </source>
</evidence>
<dbReference type="eggNOG" id="COG0044">
    <property type="taxonomic scope" value="Bacteria"/>
</dbReference>
<dbReference type="CDD" id="cd01314">
    <property type="entry name" value="D-HYD"/>
    <property type="match status" value="1"/>
</dbReference>
<sequence>MGTVLKNGTIITAADCCQADLRLEGETVAAIGRGLEQAGDRVLNVDGCYLLPGGIDPHTHFDLPAGEFSTADDFASGTAAAVVGGTTTIIDFATQNKGETLTGALADWHAKAAAKCCADYGFHMAITDWHPAVRREMADMVASGVTSFKLYMAYKNVLQADDSAIFGALKRSREVGALVSLHCENGDVVAALVQEALDQGHTAPRYHSLSRPAAVEREAVSRAVALAEMAGAALYVVHLSTGAGLAEVAAARSRGVEVYAETCPQYLLLDDSAYLTEDFSGAKYVMSPPLRKREDQTALWNGLRAGTLDTVATDHCSFNYSGQKDRGYYDFSKIPNGAPGVEHRMGLLYTYGVLTGRISLNQYVALTSTNAARLFGLFPRKGTIAVGSDADIVVWDPQRSFGITAAGQTQRVDYTPYEGIRQTGAARHVFLRGRQIVENGKLAENDRTGQFLRRKPFWGRGERICSQ</sequence>
<evidence type="ECO:0000256" key="2">
    <source>
        <dbReference type="ARBA" id="ARBA00008829"/>
    </source>
</evidence>
<dbReference type="GO" id="GO:0016812">
    <property type="term" value="F:hydrolase activity, acting on carbon-nitrogen (but not peptide) bonds, in cyclic amides"/>
    <property type="evidence" value="ECO:0007669"/>
    <property type="project" value="TreeGrafter"/>
</dbReference>
<dbReference type="OrthoDB" id="9765462at2"/>
<dbReference type="GO" id="GO:0005829">
    <property type="term" value="C:cytosol"/>
    <property type="evidence" value="ECO:0007669"/>
    <property type="project" value="TreeGrafter"/>
</dbReference>
<evidence type="ECO:0000313" key="7">
    <source>
        <dbReference type="EMBL" id="EGO65949.1"/>
    </source>
</evidence>
<dbReference type="Gene3D" id="2.30.40.10">
    <property type="entry name" value="Urease, subunit C, domain 1"/>
    <property type="match status" value="1"/>
</dbReference>
<dbReference type="SUPFAM" id="SSF51338">
    <property type="entry name" value="Composite domain of metallo-dependent hydrolases"/>
    <property type="match status" value="2"/>
</dbReference>
<comment type="PTM">
    <text evidence="5">Carbamylation allows a single lysine to coordinate two divalent metal cations.</text>
</comment>
<feature type="domain" description="Amidohydrolase-related" evidence="6">
    <location>
        <begin position="49"/>
        <end position="435"/>
    </location>
</feature>
<dbReference type="Proteomes" id="UP000003240">
    <property type="component" value="Unassembled WGS sequence"/>
</dbReference>
<keyword evidence="4" id="KW-0378">Hydrolase</keyword>
<evidence type="ECO:0000256" key="4">
    <source>
        <dbReference type="ARBA" id="ARBA00022801"/>
    </source>
</evidence>
<accession>F7NDB7</accession>
<dbReference type="RefSeq" id="WP_004091584.1">
    <property type="nucleotide sequence ID" value="NZ_AFGF01000005.1"/>
</dbReference>
<dbReference type="AlphaFoldDB" id="F7NDB7"/>
<dbReference type="PANTHER" id="PTHR11647">
    <property type="entry name" value="HYDRANTOINASE/DIHYDROPYRIMIDINASE FAMILY MEMBER"/>
    <property type="match status" value="1"/>
</dbReference>
<dbReference type="NCBIfam" id="TIGR02033">
    <property type="entry name" value="D-hydantoinase"/>
    <property type="match status" value="1"/>
</dbReference>
<gene>
    <name evidence="7" type="ORF">ALO_00120</name>
</gene>
<dbReference type="SUPFAM" id="SSF51556">
    <property type="entry name" value="Metallo-dependent hydrolases"/>
    <property type="match status" value="1"/>
</dbReference>
<dbReference type="GO" id="GO:0046872">
    <property type="term" value="F:metal ion binding"/>
    <property type="evidence" value="ECO:0007669"/>
    <property type="project" value="UniProtKB-KW"/>
</dbReference>
<evidence type="ECO:0000259" key="6">
    <source>
        <dbReference type="Pfam" id="PF01979"/>
    </source>
</evidence>
<dbReference type="STRING" id="1009370.ALO_00120"/>
<comment type="similarity">
    <text evidence="2">Belongs to the metallo-dependent hydrolases superfamily. Hydantoinase/dihydropyrimidinase family.</text>
</comment>
<dbReference type="InterPro" id="IPR011059">
    <property type="entry name" value="Metal-dep_hydrolase_composite"/>
</dbReference>
<dbReference type="InterPro" id="IPR006680">
    <property type="entry name" value="Amidohydro-rel"/>
</dbReference>
<comment type="caution">
    <text evidence="7">The sequence shown here is derived from an EMBL/GenBank/DDBJ whole genome shotgun (WGS) entry which is preliminary data.</text>
</comment>
<evidence type="ECO:0000256" key="3">
    <source>
        <dbReference type="ARBA" id="ARBA00022723"/>
    </source>
</evidence>
<name>F7NDB7_9FIRM</name>
<dbReference type="Gene3D" id="3.20.20.140">
    <property type="entry name" value="Metal-dependent hydrolases"/>
    <property type="match status" value="1"/>
</dbReference>
<organism evidence="7 8">
    <name type="scientific">Acetonema longum DSM 6540</name>
    <dbReference type="NCBI Taxonomy" id="1009370"/>
    <lineage>
        <taxon>Bacteria</taxon>
        <taxon>Bacillati</taxon>
        <taxon>Bacillota</taxon>
        <taxon>Negativicutes</taxon>
        <taxon>Acetonemataceae</taxon>
        <taxon>Acetonema</taxon>
    </lineage>
</organism>
<dbReference type="InterPro" id="IPR011778">
    <property type="entry name" value="Hydantoinase/dihydroPyrase"/>
</dbReference>
<comment type="cofactor">
    <cofactor evidence="1">
        <name>Zn(2+)</name>
        <dbReference type="ChEBI" id="CHEBI:29105"/>
    </cofactor>
</comment>
<dbReference type="EMBL" id="AFGF01000005">
    <property type="protein sequence ID" value="EGO65949.1"/>
    <property type="molecule type" value="Genomic_DNA"/>
</dbReference>
<dbReference type="InterPro" id="IPR050378">
    <property type="entry name" value="Metallo-dep_Hydrolases_sf"/>
</dbReference>
<protein>
    <submittedName>
        <fullName evidence="7">D-hydantoinase</fullName>
    </submittedName>
</protein>
<dbReference type="FunFam" id="3.20.20.140:FF:000076">
    <property type="entry name" value="Dihydropyrimidinase like 2"/>
    <property type="match status" value="1"/>
</dbReference>
<dbReference type="PANTHER" id="PTHR11647:SF1">
    <property type="entry name" value="COLLAPSIN RESPONSE MEDIATOR PROTEIN"/>
    <property type="match status" value="1"/>
</dbReference>
<evidence type="ECO:0000313" key="8">
    <source>
        <dbReference type="Proteomes" id="UP000003240"/>
    </source>
</evidence>
<proteinExistence type="inferred from homology"/>
<reference evidence="7 8" key="1">
    <citation type="journal article" date="2011" name="EMBO J.">
        <title>Structural diversity of bacterial flagellar motors.</title>
        <authorList>
            <person name="Chen S."/>
            <person name="Beeby M."/>
            <person name="Murphy G.E."/>
            <person name="Leadbetter J.R."/>
            <person name="Hendrixson D.R."/>
            <person name="Briegel A."/>
            <person name="Li Z."/>
            <person name="Shi J."/>
            <person name="Tocheva E.I."/>
            <person name="Muller A."/>
            <person name="Dobro M.J."/>
            <person name="Jensen G.J."/>
        </authorList>
    </citation>
    <scope>NUCLEOTIDE SEQUENCE [LARGE SCALE GENOMIC DNA]</scope>
    <source>
        <strain evidence="7 8">DSM 6540</strain>
    </source>
</reference>
<evidence type="ECO:0000256" key="1">
    <source>
        <dbReference type="ARBA" id="ARBA00001947"/>
    </source>
</evidence>
<dbReference type="Pfam" id="PF01979">
    <property type="entry name" value="Amidohydro_1"/>
    <property type="match status" value="1"/>
</dbReference>
<dbReference type="InterPro" id="IPR032466">
    <property type="entry name" value="Metal_Hydrolase"/>
</dbReference>
<keyword evidence="8" id="KW-1185">Reference proteome</keyword>
<keyword evidence="3" id="KW-0479">Metal-binding</keyword>